<dbReference type="AlphaFoldDB" id="A0A856MFY7"/>
<evidence type="ECO:0000313" key="2">
    <source>
        <dbReference type="Proteomes" id="UP000503129"/>
    </source>
</evidence>
<accession>A0A856MFY7</accession>
<gene>
    <name evidence="1" type="ORF">DP114_15685</name>
</gene>
<dbReference type="RefSeq" id="WP_171976512.1">
    <property type="nucleotide sequence ID" value="NZ_CAWOXK010000001.1"/>
</dbReference>
<evidence type="ECO:0000313" key="1">
    <source>
        <dbReference type="EMBL" id="QDL09150.1"/>
    </source>
</evidence>
<name>A0A856MFY7_9CYAN</name>
<reference evidence="1 2" key="1">
    <citation type="submission" date="2018-06" db="EMBL/GenBank/DDBJ databases">
        <title>Comparative genomics of Brasilonema spp. strains.</title>
        <authorList>
            <person name="Alvarenga D.O."/>
            <person name="Fiore M.F."/>
            <person name="Varani A.M."/>
        </authorList>
    </citation>
    <scope>NUCLEOTIDE SEQUENCE [LARGE SCALE GENOMIC DNA]</scope>
    <source>
        <strain evidence="1 2">CENA114</strain>
    </source>
</reference>
<organism evidence="1 2">
    <name type="scientific">Brasilonema sennae CENA114</name>
    <dbReference type="NCBI Taxonomy" id="415709"/>
    <lineage>
        <taxon>Bacteria</taxon>
        <taxon>Bacillati</taxon>
        <taxon>Cyanobacteriota</taxon>
        <taxon>Cyanophyceae</taxon>
        <taxon>Nostocales</taxon>
        <taxon>Scytonemataceae</taxon>
        <taxon>Brasilonema</taxon>
        <taxon>Bromeliae group (in: Brasilonema)</taxon>
    </lineage>
</organism>
<dbReference type="Proteomes" id="UP000503129">
    <property type="component" value="Chromosome"/>
</dbReference>
<dbReference type="KEGG" id="bsen:DP114_15685"/>
<protein>
    <submittedName>
        <fullName evidence="1">Uncharacterized protein</fullName>
    </submittedName>
</protein>
<keyword evidence="2" id="KW-1185">Reference proteome</keyword>
<sequence>MSPDEIKAVLQAAFDRCDVASCPLCDMQKGILLQILEQIKGSQTGVSDSANPLDELTKQELQAFLEFFKAQEQQDGSWKAQLLNDWLNQNDSGAVQFIRDRYGLSWLNRIEPYHFDKYFTKDVLKLKVGDAPAGSLTIGDRIEICNALWEWVQDNGPCTPEWYPCIVINVNEISDGDSSSTDCIVRFYNGAEFEIQGMYEWNRVHWRRGS</sequence>
<dbReference type="EMBL" id="CP030118">
    <property type="protein sequence ID" value="QDL09150.1"/>
    <property type="molecule type" value="Genomic_DNA"/>
</dbReference>
<proteinExistence type="predicted"/>